<dbReference type="CDD" id="cd00540">
    <property type="entry name" value="AAG"/>
    <property type="match status" value="1"/>
</dbReference>
<dbReference type="PANTHER" id="PTHR10429">
    <property type="entry name" value="DNA-3-METHYLADENINE GLYCOSYLASE"/>
    <property type="match status" value="1"/>
</dbReference>
<evidence type="ECO:0000313" key="7">
    <source>
        <dbReference type="EMBL" id="MFC7142448.1"/>
    </source>
</evidence>
<evidence type="ECO:0000256" key="2">
    <source>
        <dbReference type="ARBA" id="ARBA00022763"/>
    </source>
</evidence>
<organism evidence="7 8">
    <name type="scientific">Halosimplex aquaticum</name>
    <dbReference type="NCBI Taxonomy" id="3026162"/>
    <lineage>
        <taxon>Archaea</taxon>
        <taxon>Methanobacteriati</taxon>
        <taxon>Methanobacteriota</taxon>
        <taxon>Stenosarchaea group</taxon>
        <taxon>Halobacteria</taxon>
        <taxon>Halobacteriales</taxon>
        <taxon>Haloarculaceae</taxon>
        <taxon>Halosimplex</taxon>
    </lineage>
</organism>
<dbReference type="RefSeq" id="WP_274323514.1">
    <property type="nucleotide sequence ID" value="NZ_CP118158.1"/>
</dbReference>
<evidence type="ECO:0000256" key="6">
    <source>
        <dbReference type="SAM" id="MobiDB-lite"/>
    </source>
</evidence>
<dbReference type="AlphaFoldDB" id="A0ABD5Y4Y8"/>
<dbReference type="NCBIfam" id="TIGR00567">
    <property type="entry name" value="3mg"/>
    <property type="match status" value="1"/>
</dbReference>
<keyword evidence="2 5" id="KW-0227">DNA damage</keyword>
<dbReference type="EMBL" id="JBHTAS010000001">
    <property type="protein sequence ID" value="MFC7142448.1"/>
    <property type="molecule type" value="Genomic_DNA"/>
</dbReference>
<dbReference type="InterPro" id="IPR003180">
    <property type="entry name" value="MPG"/>
</dbReference>
<accession>A0ABD5Y4Y8</accession>
<dbReference type="SUPFAM" id="SSF50486">
    <property type="entry name" value="FMT C-terminal domain-like"/>
    <property type="match status" value="1"/>
</dbReference>
<keyword evidence="3 5" id="KW-0378">Hydrolase</keyword>
<evidence type="ECO:0000256" key="3">
    <source>
        <dbReference type="ARBA" id="ARBA00022801"/>
    </source>
</evidence>
<keyword evidence="8" id="KW-1185">Reference proteome</keyword>
<reference evidence="7 8" key="1">
    <citation type="journal article" date="2019" name="Int. J. Syst. Evol. Microbiol.">
        <title>The Global Catalogue of Microorganisms (GCM) 10K type strain sequencing project: providing services to taxonomists for standard genome sequencing and annotation.</title>
        <authorList>
            <consortium name="The Broad Institute Genomics Platform"/>
            <consortium name="The Broad Institute Genome Sequencing Center for Infectious Disease"/>
            <person name="Wu L."/>
            <person name="Ma J."/>
        </authorList>
    </citation>
    <scope>NUCLEOTIDE SEQUENCE [LARGE SCALE GENOMIC DNA]</scope>
    <source>
        <strain evidence="7 8">XZYJT29</strain>
    </source>
</reference>
<dbReference type="PANTHER" id="PTHR10429:SF0">
    <property type="entry name" value="DNA-3-METHYLADENINE GLYCOSYLASE"/>
    <property type="match status" value="1"/>
</dbReference>
<name>A0ABD5Y4Y8_9EURY</name>
<dbReference type="EC" id="3.2.2.-" evidence="5"/>
<dbReference type="Pfam" id="PF02245">
    <property type="entry name" value="Pur_DNA_glyco"/>
    <property type="match status" value="1"/>
</dbReference>
<dbReference type="GeneID" id="78822789"/>
<evidence type="ECO:0000256" key="1">
    <source>
        <dbReference type="ARBA" id="ARBA00009232"/>
    </source>
</evidence>
<sequence>MPTPRTPDEFASGEPLTAEDFRDEARHLAPALLGTLLLVDPPTESSESTVEPGPGAAGESSDGPVGGLIVETEAYVNGVDPAAHLAAGRTPRTATFFSGPGTVYVYAIHGHHALNFVTVSDGYPEGVLVRALEPTHGLETMRERRGFDDPGKLTSGPGRLTEALGITTGEFDDRSLEDTRLAVYETDLDPEIAVSGRIGVSEAADWPLRYTVADNEFVSRPVPEDEPLDHDAVERCYDRLAAEESDAHALD</sequence>
<evidence type="ECO:0000313" key="8">
    <source>
        <dbReference type="Proteomes" id="UP001596432"/>
    </source>
</evidence>
<evidence type="ECO:0000256" key="5">
    <source>
        <dbReference type="HAMAP-Rule" id="MF_00527"/>
    </source>
</evidence>
<protein>
    <recommendedName>
        <fullName evidence="5">Putative 3-methyladenine DNA glycosylase</fullName>
        <ecNumber evidence="5">3.2.2.-</ecNumber>
    </recommendedName>
</protein>
<gene>
    <name evidence="7" type="ORF">ACFQMA_21745</name>
</gene>
<keyword evidence="4 5" id="KW-0234">DNA repair</keyword>
<dbReference type="HAMAP" id="MF_00527">
    <property type="entry name" value="3MGH"/>
    <property type="match status" value="1"/>
</dbReference>
<comment type="similarity">
    <text evidence="1 5">Belongs to the DNA glycosylase MPG family.</text>
</comment>
<feature type="region of interest" description="Disordered" evidence="6">
    <location>
        <begin position="40"/>
        <end position="65"/>
    </location>
</feature>
<comment type="caution">
    <text evidence="7">The sequence shown here is derived from an EMBL/GenBank/DDBJ whole genome shotgun (WGS) entry which is preliminary data.</text>
</comment>
<dbReference type="Gene3D" id="3.10.300.10">
    <property type="entry name" value="Methylpurine-DNA glycosylase (MPG)"/>
    <property type="match status" value="1"/>
</dbReference>
<dbReference type="Proteomes" id="UP001596432">
    <property type="component" value="Unassembled WGS sequence"/>
</dbReference>
<dbReference type="InterPro" id="IPR011034">
    <property type="entry name" value="Formyl_transferase-like_C_sf"/>
</dbReference>
<dbReference type="InterPro" id="IPR036995">
    <property type="entry name" value="MPG_sf"/>
</dbReference>
<dbReference type="GO" id="GO:0019104">
    <property type="term" value="F:DNA N-glycosylase activity"/>
    <property type="evidence" value="ECO:0007669"/>
    <property type="project" value="UniProtKB-UniRule"/>
</dbReference>
<evidence type="ECO:0000256" key="4">
    <source>
        <dbReference type="ARBA" id="ARBA00023204"/>
    </source>
</evidence>
<dbReference type="GO" id="GO:0006281">
    <property type="term" value="P:DNA repair"/>
    <property type="evidence" value="ECO:0007669"/>
    <property type="project" value="UniProtKB-UniRule"/>
</dbReference>
<proteinExistence type="inferred from homology"/>